<dbReference type="PANTHER" id="PTHR43775">
    <property type="entry name" value="FATTY ACID SYNTHASE"/>
    <property type="match status" value="1"/>
</dbReference>
<evidence type="ECO:0000256" key="2">
    <source>
        <dbReference type="ARBA" id="ARBA00004496"/>
    </source>
</evidence>
<evidence type="ECO:0000256" key="1">
    <source>
        <dbReference type="ARBA" id="ARBA00001957"/>
    </source>
</evidence>
<dbReference type="CDD" id="cd02142">
    <property type="entry name" value="McbC_SagB-like_oxidoreductase"/>
    <property type="match status" value="1"/>
</dbReference>
<dbReference type="InterPro" id="IPR013968">
    <property type="entry name" value="PKS_KR"/>
</dbReference>
<dbReference type="NCBIfam" id="TIGR01733">
    <property type="entry name" value="AA-adenyl-dom"/>
    <property type="match status" value="1"/>
</dbReference>
<dbReference type="Gene3D" id="3.40.50.720">
    <property type="entry name" value="NAD(P)-binding Rossmann-like Domain"/>
    <property type="match status" value="1"/>
</dbReference>
<evidence type="ECO:0000256" key="7">
    <source>
        <dbReference type="ARBA" id="ARBA00022679"/>
    </source>
</evidence>
<evidence type="ECO:0000256" key="5">
    <source>
        <dbReference type="ARBA" id="ARBA00022490"/>
    </source>
</evidence>
<dbReference type="Pfam" id="PF13193">
    <property type="entry name" value="AMP-binding_C"/>
    <property type="match status" value="1"/>
</dbReference>
<dbReference type="Pfam" id="PF00109">
    <property type="entry name" value="ketoacyl-synt"/>
    <property type="match status" value="3"/>
</dbReference>
<dbReference type="InterPro" id="IPR010071">
    <property type="entry name" value="AA_adenyl_dom"/>
</dbReference>
<dbReference type="InterPro" id="IPR014030">
    <property type="entry name" value="Ketoacyl_synth_N"/>
</dbReference>
<dbReference type="GO" id="GO:0071770">
    <property type="term" value="P:DIM/DIP cell wall layer assembly"/>
    <property type="evidence" value="ECO:0007669"/>
    <property type="project" value="TreeGrafter"/>
</dbReference>
<keyword evidence="8" id="KW-0677">Repeat</keyword>
<dbReference type="InterPro" id="IPR000873">
    <property type="entry name" value="AMP-dep_synth/lig_dom"/>
</dbReference>
<dbReference type="InterPro" id="IPR018201">
    <property type="entry name" value="Ketoacyl_synth_AS"/>
</dbReference>
<feature type="domain" description="Ketosynthase family 3 (KS3)" evidence="10">
    <location>
        <begin position="3505"/>
        <end position="3920"/>
    </location>
</feature>
<dbReference type="SMART" id="SM00823">
    <property type="entry name" value="PKS_PP"/>
    <property type="match status" value="3"/>
</dbReference>
<organism evidence="11 12">
    <name type="scientific">Virgisporangium aurantiacum</name>
    <dbReference type="NCBI Taxonomy" id="175570"/>
    <lineage>
        <taxon>Bacteria</taxon>
        <taxon>Bacillati</taxon>
        <taxon>Actinomycetota</taxon>
        <taxon>Actinomycetes</taxon>
        <taxon>Micromonosporales</taxon>
        <taxon>Micromonosporaceae</taxon>
        <taxon>Virgisporangium</taxon>
    </lineage>
</organism>
<accession>A0A8J4E0A2</accession>
<dbReference type="SMART" id="SM00825">
    <property type="entry name" value="PKS_KS"/>
    <property type="match status" value="3"/>
</dbReference>
<dbReference type="InterPro" id="IPR025110">
    <property type="entry name" value="AMP-bd_C"/>
</dbReference>
<keyword evidence="4" id="KW-0596">Phosphopantetheine</keyword>
<dbReference type="Gene3D" id="2.30.38.10">
    <property type="entry name" value="Luciferase, Domain 3"/>
    <property type="match status" value="1"/>
</dbReference>
<dbReference type="SUPFAM" id="SSF56801">
    <property type="entry name" value="Acetyl-CoA synthetase-like"/>
    <property type="match status" value="1"/>
</dbReference>
<dbReference type="InterPro" id="IPR057326">
    <property type="entry name" value="KR_dom"/>
</dbReference>
<evidence type="ECO:0000259" key="10">
    <source>
        <dbReference type="PROSITE" id="PS52004"/>
    </source>
</evidence>
<feature type="domain" description="Carrier" evidence="9">
    <location>
        <begin position="3409"/>
        <end position="3486"/>
    </location>
</feature>
<dbReference type="InterPro" id="IPR009081">
    <property type="entry name" value="PP-bd_ACP"/>
</dbReference>
<dbReference type="GO" id="GO:0005886">
    <property type="term" value="C:plasma membrane"/>
    <property type="evidence" value="ECO:0007669"/>
    <property type="project" value="TreeGrafter"/>
</dbReference>
<dbReference type="InterPro" id="IPR020845">
    <property type="entry name" value="AMP-binding_CS"/>
</dbReference>
<dbReference type="InterPro" id="IPR014031">
    <property type="entry name" value="Ketoacyl_synth_C"/>
</dbReference>
<dbReference type="InterPro" id="IPR050091">
    <property type="entry name" value="PKS_NRPS_Biosynth_Enz"/>
</dbReference>
<dbReference type="Proteomes" id="UP000612585">
    <property type="component" value="Unassembled WGS sequence"/>
</dbReference>
<dbReference type="CDD" id="cd08953">
    <property type="entry name" value="KR_2_SDR_x"/>
    <property type="match status" value="1"/>
</dbReference>
<protein>
    <recommendedName>
        <fullName evidence="13">Amino acid adenylation domain-containing protein</fullName>
    </recommendedName>
</protein>
<dbReference type="GO" id="GO:0006633">
    <property type="term" value="P:fatty acid biosynthetic process"/>
    <property type="evidence" value="ECO:0007669"/>
    <property type="project" value="InterPro"/>
</dbReference>
<dbReference type="Gene3D" id="1.10.1240.100">
    <property type="match status" value="2"/>
</dbReference>
<dbReference type="GO" id="GO:0044550">
    <property type="term" value="P:secondary metabolite biosynthetic process"/>
    <property type="evidence" value="ECO:0007669"/>
    <property type="project" value="UniProtKB-ARBA"/>
</dbReference>
<dbReference type="InterPro" id="IPR006162">
    <property type="entry name" value="Ppantetheine_attach_site"/>
</dbReference>
<dbReference type="PROSITE" id="PS00606">
    <property type="entry name" value="KS3_1"/>
    <property type="match status" value="1"/>
</dbReference>
<dbReference type="Gene3D" id="1.10.1200.10">
    <property type="entry name" value="ACP-like"/>
    <property type="match status" value="3"/>
</dbReference>
<dbReference type="CDD" id="cd00833">
    <property type="entry name" value="PKS"/>
    <property type="match status" value="3"/>
</dbReference>
<dbReference type="SUPFAM" id="SSF55469">
    <property type="entry name" value="FMN-dependent nitroreductase-like"/>
    <property type="match status" value="1"/>
</dbReference>
<dbReference type="GO" id="GO:0016491">
    <property type="term" value="F:oxidoreductase activity"/>
    <property type="evidence" value="ECO:0007669"/>
    <property type="project" value="InterPro"/>
</dbReference>
<dbReference type="GO" id="GO:0004312">
    <property type="term" value="F:fatty acid synthase activity"/>
    <property type="evidence" value="ECO:0007669"/>
    <property type="project" value="TreeGrafter"/>
</dbReference>
<dbReference type="SMART" id="SM01294">
    <property type="entry name" value="PKS_PP_betabranch"/>
    <property type="match status" value="1"/>
</dbReference>
<dbReference type="InterPro" id="IPR029479">
    <property type="entry name" value="Nitroreductase"/>
</dbReference>
<dbReference type="Pfam" id="PF08659">
    <property type="entry name" value="KR"/>
    <property type="match status" value="1"/>
</dbReference>
<evidence type="ECO:0000256" key="8">
    <source>
        <dbReference type="ARBA" id="ARBA00022737"/>
    </source>
</evidence>
<dbReference type="InterPro" id="IPR036736">
    <property type="entry name" value="ACP-like_sf"/>
</dbReference>
<dbReference type="EMBL" id="BOPG01000012">
    <property type="protein sequence ID" value="GIJ54822.1"/>
    <property type="molecule type" value="Genomic_DNA"/>
</dbReference>
<dbReference type="Gene3D" id="3.30.559.10">
    <property type="entry name" value="Chloramphenicol acetyltransferase-like domain"/>
    <property type="match status" value="2"/>
</dbReference>
<dbReference type="Gene3D" id="3.40.50.980">
    <property type="match status" value="2"/>
</dbReference>
<dbReference type="CDD" id="cd05930">
    <property type="entry name" value="A_NRPS"/>
    <property type="match status" value="1"/>
</dbReference>
<dbReference type="Pfam" id="PF00881">
    <property type="entry name" value="Nitroreductase"/>
    <property type="match status" value="1"/>
</dbReference>
<dbReference type="SUPFAM" id="SSF51735">
    <property type="entry name" value="NAD(P)-binding Rossmann-fold domains"/>
    <property type="match status" value="2"/>
</dbReference>
<reference evidence="11" key="1">
    <citation type="submission" date="2021-01" db="EMBL/GenBank/DDBJ databases">
        <title>Whole genome shotgun sequence of Virgisporangium aurantiacum NBRC 16421.</title>
        <authorList>
            <person name="Komaki H."/>
            <person name="Tamura T."/>
        </authorList>
    </citation>
    <scope>NUCLEOTIDE SEQUENCE</scope>
    <source>
        <strain evidence="11">NBRC 16421</strain>
    </source>
</reference>
<dbReference type="PROSITE" id="PS00455">
    <property type="entry name" value="AMP_BINDING"/>
    <property type="match status" value="1"/>
</dbReference>
<dbReference type="InterPro" id="IPR023213">
    <property type="entry name" value="CAT-like_dom_sf"/>
</dbReference>
<dbReference type="Gene3D" id="3.40.47.10">
    <property type="match status" value="3"/>
</dbReference>
<dbReference type="PROSITE" id="PS00012">
    <property type="entry name" value="PHOSPHOPANTETHEINE"/>
    <property type="match status" value="1"/>
</dbReference>
<dbReference type="GO" id="GO:0004315">
    <property type="term" value="F:3-oxoacyl-[acyl-carrier-protein] synthase activity"/>
    <property type="evidence" value="ECO:0007669"/>
    <property type="project" value="InterPro"/>
</dbReference>
<dbReference type="InterPro" id="IPR020841">
    <property type="entry name" value="PKS_Beta-ketoAc_synthase_dom"/>
</dbReference>
<dbReference type="GO" id="GO:0005737">
    <property type="term" value="C:cytoplasm"/>
    <property type="evidence" value="ECO:0007669"/>
    <property type="project" value="UniProtKB-SubCell"/>
</dbReference>
<dbReference type="SUPFAM" id="SSF52777">
    <property type="entry name" value="CoA-dependent acyltransferases"/>
    <property type="match status" value="4"/>
</dbReference>
<feature type="domain" description="Ketosynthase family 3 (KS3)" evidence="10">
    <location>
        <begin position="2398"/>
        <end position="2807"/>
    </location>
</feature>
<dbReference type="InterPro" id="IPR054514">
    <property type="entry name" value="RhiE-like_linker"/>
</dbReference>
<evidence type="ECO:0008006" key="13">
    <source>
        <dbReference type="Google" id="ProtNLM"/>
    </source>
</evidence>
<dbReference type="SUPFAM" id="SSF47336">
    <property type="entry name" value="ACP-like"/>
    <property type="match status" value="4"/>
</dbReference>
<evidence type="ECO:0000313" key="11">
    <source>
        <dbReference type="EMBL" id="GIJ54822.1"/>
    </source>
</evidence>
<dbReference type="InterPro" id="IPR016039">
    <property type="entry name" value="Thiolase-like"/>
</dbReference>
<dbReference type="InterPro" id="IPR020806">
    <property type="entry name" value="PKS_PP-bd"/>
</dbReference>
<gene>
    <name evidence="11" type="ORF">Vau01_023380</name>
</gene>
<dbReference type="GO" id="GO:0031177">
    <property type="term" value="F:phosphopantetheine binding"/>
    <property type="evidence" value="ECO:0007669"/>
    <property type="project" value="InterPro"/>
</dbReference>
<comment type="cofactor">
    <cofactor evidence="1">
        <name>pantetheine 4'-phosphate</name>
        <dbReference type="ChEBI" id="CHEBI:47942"/>
    </cofactor>
</comment>
<dbReference type="Gene3D" id="3.30.300.30">
    <property type="match status" value="1"/>
</dbReference>
<feature type="domain" description="Carrier" evidence="9">
    <location>
        <begin position="1"/>
        <end position="48"/>
    </location>
</feature>
<evidence type="ECO:0000256" key="3">
    <source>
        <dbReference type="ARBA" id="ARBA00004792"/>
    </source>
</evidence>
<dbReference type="Pfam" id="PF02801">
    <property type="entry name" value="Ketoacyl-synt_C"/>
    <property type="match status" value="3"/>
</dbReference>
<feature type="domain" description="Carrier" evidence="9">
    <location>
        <begin position="1403"/>
        <end position="1478"/>
    </location>
</feature>
<name>A0A8J4E0A2_9ACTN</name>
<evidence type="ECO:0000313" key="12">
    <source>
        <dbReference type="Proteomes" id="UP000612585"/>
    </source>
</evidence>
<dbReference type="PROSITE" id="PS50075">
    <property type="entry name" value="CARRIER"/>
    <property type="match status" value="3"/>
</dbReference>
<evidence type="ECO:0000256" key="6">
    <source>
        <dbReference type="ARBA" id="ARBA00022553"/>
    </source>
</evidence>
<dbReference type="Gene3D" id="3.40.109.10">
    <property type="entry name" value="NADH Oxidase"/>
    <property type="match status" value="1"/>
</dbReference>
<dbReference type="SUPFAM" id="SSF53901">
    <property type="entry name" value="Thiolase-like"/>
    <property type="match status" value="3"/>
</dbReference>
<keyword evidence="12" id="KW-1185">Reference proteome</keyword>
<dbReference type="InterPro" id="IPR036291">
    <property type="entry name" value="NAD(P)-bd_dom_sf"/>
</dbReference>
<proteinExistence type="predicted"/>
<evidence type="ECO:0000256" key="4">
    <source>
        <dbReference type="ARBA" id="ARBA00022450"/>
    </source>
</evidence>
<comment type="pathway">
    <text evidence="3">Antibiotic biosynthesis.</text>
</comment>
<dbReference type="InterPro" id="IPR000415">
    <property type="entry name" value="Nitroreductase-like"/>
</dbReference>
<dbReference type="InterPro" id="IPR045851">
    <property type="entry name" value="AMP-bd_C_sf"/>
</dbReference>
<dbReference type="Pfam" id="PF00501">
    <property type="entry name" value="AMP-binding"/>
    <property type="match status" value="1"/>
</dbReference>
<dbReference type="Gene3D" id="3.30.559.30">
    <property type="entry name" value="Nonribosomal peptide synthetase, condensation domain"/>
    <property type="match status" value="2"/>
</dbReference>
<dbReference type="SMART" id="SM00822">
    <property type="entry name" value="PKS_KR"/>
    <property type="match status" value="1"/>
</dbReference>
<keyword evidence="6" id="KW-0597">Phosphoprotein</keyword>
<dbReference type="Pfam" id="PF22336">
    <property type="entry name" value="RhiE-like_linker"/>
    <property type="match status" value="2"/>
</dbReference>
<dbReference type="PANTHER" id="PTHR43775:SF37">
    <property type="entry name" value="SI:DKEY-61P9.11"/>
    <property type="match status" value="1"/>
</dbReference>
<comment type="subcellular location">
    <subcellularLocation>
        <location evidence="2">Cytoplasm</location>
    </subcellularLocation>
</comment>
<keyword evidence="7" id="KW-0808">Transferase</keyword>
<feature type="domain" description="Ketosynthase family 3 (KS3)" evidence="10">
    <location>
        <begin position="1742"/>
        <end position="2154"/>
    </location>
</feature>
<sequence>MRDGGLGSLAATRLWFELRSEFGVDIPVQWLGGGATVADLIARVTAEADGAALTPVPVPVSTVDLGPLTDLQQAYLVAKQGGDDPVGCHVYREFEVDDLDVDRLDAAWRSVVRRHPMLRAVVSPDGQRVADDGEPAPIAVGHDPAEVRERLSHRRYEPGTEPMYTVEVSLRPGRPAVVHLSIDVLIVDGHGLALLLRDWWLFYTDPAYDPPAPVTEPGACLAAIAAERNGPTYRTHLEHWAERLAELPDGPSPALAVTPAASEHVRRRSALTATVSAPQWQRIERFAAACDASPTAVVLTLFAEAFAWQRDPRPASIVLTTSHRGRLPRAADEVVGPFTSSVVLPLDDTLDRPLAEAVTHNHGLLWSALDHAVVSGVTALRRRRGRPARLPVVFTSLLGTGPSSGSGFASQVTYAVSQTTGVSLDHQMWERDGELHVRWDVVDDAFEPGVVRELFAVFVNALNEVTTDEPAYRAMNELQQAYHVPRAVNGPAPWDGCQVYHAFDVTGLDRDRLESAWLRLVAAYDVLRTVVTHDGRLLVSPHVPDRREIPVTDALPAGARERLVSRAFPLGRGPQNDLRVTGETVHVTLDLNIIDGRSIHFLYRELFRVYADPSATPTPSTSDSEHRAARARGDATATAHWRERIAALPSGPRLAQSTDRARTRREGRVTDWAAVRAAAERFGVRTDDLLAAALTEVLAREVPTPFAVPVVRWTDATAALRPGEYTALSWIVREDAGLPLWAQAAAFRAVLDADVPADAVSGLTELRKRVARERRGGQFDLPVVYTGVLDLHAQPLPAGVRIGPWRTCTPDVSLDCVAIEEGDELRYSWDTVDTHFADGVLERAFAGYAEILAGLPADARRRVRIVDEWNDTARAFDGSAPVHVDFEAQARIRPDAVALRWTRAVAPDGSREVATMTYAALNRWANRIARDLTTRGVGPEVGVGVSVPRGPAMVAAVFGILKAGGFYVPLEPGLPGERAATILADSGVALVLTTADRVGWTPAVSTMDLDPADADRPDIGDPAPRTTGDSTAYVIFTSGSTGKPKGVAVAHRPLRNLFAWCARTHGFGPHDVGLCVTSLGFDLSVFDILGLLGLGASLYVADAAEQRDPERLLDLLVHEPVTFWNSAPTTLNQLAPLLPAVTGPGALRLVYLSGDYTPLPLPDEVRAVFTGARIVSLGGATEATVWSNWFDVDVVDPAWRSIPYGRPIDNARYHVLDEHLQPCPPGVEGDLYIGGDCLAIGYHRQPELTAQRFIADPFDRRPGARLYRTGDRALYFDDGVLSFQGRADGQVKIRGFRVELGEIEHRLRAHPAVRDVVALARPDHSGDRKLVAYVVPDGAPPPVGELRRHAAAALPDYMVPNVVAFVDTFPATANGKLDRDALPWPVEPGSSHTLGSVSAPSTPDGVDLTAEIAVIFAELLGVSTVDVHDDVWDLGATSFTMVQVSAALQKRHGQRVPVSVLLADPTVAGIAAAIGGGEPVVDEAATPEPVPDVPPSDVDFFDPGSREAFKSARPDLRIAAPGTPVLPLDGSDVPAVYRDWRASRRRFGDRPLTYAELSALLGLLHETPDRRRLYPSAGDTYAVRVYLHVKPGAVEGLPAGLYYHHPVDHCLHLVDATAAVDRTVHFVYNRPVFDAAGVGIFLFGCLDAIEPLYGADSERFMLLEAGYLGQVLMLGQAATGVALCPIGTVALDPVRAAFGLDDRHRYLHAFLAGPLVPDDTPAPIDAVPPFARPAVTERVIPSGEVAVVGAAGRFPDAPDLDAFWHNLSRGASALRPVPADRTGWPSGAPRPVGGYLDAIDAFDPLLFRIAPVDAADLDPQLRLLLHTVWECLENAGHSPSSVNAAGRVGVFLAAMWNDHQHTGTDGWRAGAPATVSATASDAANRISHAFDFRGPSVAVDTSCSSSLTALHLAVESLRRGECDAAVVAAANLVSHPYHVALLDDLGLLARERPDGAFDATAVGWSPGEGIVALLLRPRAAADRSGETVHALVEASRIGHVGGSGRFGTPDAAALTASMTALLAGAGLTADGIGYVECAAAGAVLADAAEVEALTGVFAGRAAPVPLGTVKPNIGHLEAASGLSQVAKVLLQFRHRQLAPTIVSAQPSPVTDARGTAVAVADTLTHWTPPAGEPLRALVNAVGATGSYGHVVLRSPEPVPADDRPAGPQVVPLPAAGQAQVVPLSAASPAQLAELAGRLRRHLAERRRHRRLPALVDVAHTLRTGRVALAHRAVMVCTGFDDLDAALDGVASGRPHPSTVEGDAARWLAGETVDWSAHPTGRRIPLPTYPFDTGTYGPPPAPVVDTGDRVDYLRGVYAELSGIPVERLDPTVPLDAYGLTSLLITRLNERLIRDLGPVPQTLFFEHRDLAGVASALPSSRPEPARVAVVEPEPEPVMDGDAIAVIGIAGRYPQAPDLDTFWRNLVAGRDVIGPLPEDRHRPEWAGEGMIGGFLDGVYDFDPLFFGITPRDAALMDPQERLFLQTAWHALEDAAHTRRRLRDDYAGRVGVFVGSMYNEYPFFGLDGGPTTGSAVAGIANRVSYLLDVNGPSLTVDTMCSSSITAIHLAVASLRRGECAAAIAGGVNLSLHPNKFRQLRQLRMASTDHRCRSFGAGGDGFVPGEGVGAVVLKPLAAAIAAGDRIQAVIRGTAVNHDGRTNGYTVPNPVAQGDLVAAALRDAGLPAATIGYLEAHGTGTALGDPVEINGLARAFESAGGAPARCAIGSVKSSIGHLEAAAGIAGLTKVVLQFRHRMLAPSIHADDLNPAIDWDAVPFRVQRTAAPWRGVPRRAGISAFGAGGANGHIVVESHVDDPAPGSDGGPVLLVLSARTPAQLRELGGSVADALDTATAPAADIAYTLQVGREAMRERLAVVGDADTVRAALRRAADGDESAVLRGDGTGAAPAPAGAGLDDLALHWVRGGTVDWDALYPVRPRFVALPGYPFARTRCVPPTSSPRTPAAPLSTVEVPLFTSVWEPVTDAAAAPTAGGTVVCLHPPALAGLARAVAAALRPATVVTLDTGDPVAALPAGPVSGWLNLHALADGPAEHDAGPWTAHLAALQDLLRRRPSVLRVLHVTSGLLDLPGTLSGTMAPTTRGARLAGFVRSLGAEHPRVCATVVDVEPGPDLADRIATEWRTADPQGEICVRAGVRYRRRLVPVPASDNVDFRPDPDRVYVVTGGTRGIGALVARHLVDRGARRIAVLGRQTTARVDDLAALGARVMVHNGPLTDRAAVGGFLADVRSRLGALAAVVHCAGRGSLGPAPLAHKSLADVATVFEPKGDGLDVLLDLSATDDLDAVVLFSSVSAAVPALAAGVADYAAANAYLDYAAAHHTAAGRPVRAVDWPVWRDTGGGTARPDAAAPAGLDPIGDREGLAVLDRVLAGVGSATVLPAPGRLDPVTALTVNRPSTVDGPVAPWLLDLFSDLLGIPVPDLDVDATFGDLGVESVLLAELVSRIERRIARPLEPATVLEHPTLRRLNAFLGDTGLEIRAEPARTTVVEPDRDDRRIAVIGVAARMPGAPDVDAFWRLLREGRSGIGEVPAGRWDVDAVYSPEPAPDRSISRWGGFVDGVEDFDPDWFGMTDGQARDLDPAIRLVLEGAATCLADSGYDDIDVRGRDVGVFVGARMSGYRRRIGAAGGLGLGGDQNFIAAMLAHHFDLRGPNLVVDSACSSALVAVRLACASLLSGESEFAFAGGVEVLLDAEPYLEFSAARALSPRGRCATFARDADGFVPGEGCGVLLLKRLDAARRDGDRIRAVIEAVAVGNDGATMGLTTPNPRAQAKVVRDALRLAGRAATDVGMLEAHGTATMIGDPIELRALTDAFREQTDRTGFCAIGSVKSNVGHLLSAAGIAGLVKALLALEHGEIPPTLHCAEPNPRFDFAASPFVPNTALRPWTGPRVAGVSAFGLGGTNAHLIASAYDGGHPVTREPRPRPRFERRRLWHEAAVPAEPAPEPLVASLLELRFEGVR</sequence>
<keyword evidence="5" id="KW-0963">Cytoplasm</keyword>
<dbReference type="PROSITE" id="PS52004">
    <property type="entry name" value="KS3_2"/>
    <property type="match status" value="3"/>
</dbReference>
<dbReference type="Pfam" id="PF00550">
    <property type="entry name" value="PP-binding"/>
    <property type="match status" value="3"/>
</dbReference>
<dbReference type="FunFam" id="3.30.300.30:FF:000010">
    <property type="entry name" value="Enterobactin synthetase component F"/>
    <property type="match status" value="1"/>
</dbReference>
<dbReference type="FunFam" id="3.40.50.980:FF:000001">
    <property type="entry name" value="Non-ribosomal peptide synthetase"/>
    <property type="match status" value="1"/>
</dbReference>
<evidence type="ECO:0000259" key="9">
    <source>
        <dbReference type="PROSITE" id="PS50075"/>
    </source>
</evidence>
<comment type="caution">
    <text evidence="11">The sequence shown here is derived from an EMBL/GenBank/DDBJ whole genome shotgun (WGS) entry which is preliminary data.</text>
</comment>